<evidence type="ECO:0000313" key="2">
    <source>
        <dbReference type="EMBL" id="SFZ85725.1"/>
    </source>
</evidence>
<dbReference type="EMBL" id="FPKU01000002">
    <property type="protein sequence ID" value="SFZ85725.1"/>
    <property type="molecule type" value="Genomic_DNA"/>
</dbReference>
<dbReference type="InterPro" id="IPR036291">
    <property type="entry name" value="NAD(P)-bd_dom_sf"/>
</dbReference>
<protein>
    <submittedName>
        <fullName evidence="2">Nucleoside-diphosphate-sugar epimerase</fullName>
    </submittedName>
</protein>
<accession>A0A1K2I008</accession>
<dbReference type="InterPro" id="IPR001509">
    <property type="entry name" value="Epimerase_deHydtase"/>
</dbReference>
<dbReference type="Proteomes" id="UP000183447">
    <property type="component" value="Unassembled WGS sequence"/>
</dbReference>
<evidence type="ECO:0000313" key="3">
    <source>
        <dbReference type="Proteomes" id="UP000183447"/>
    </source>
</evidence>
<dbReference type="OrthoDB" id="7170465at2"/>
<proteinExistence type="predicted"/>
<organism evidence="2 3">
    <name type="scientific">Devosia enhydra</name>
    <dbReference type="NCBI Taxonomy" id="665118"/>
    <lineage>
        <taxon>Bacteria</taxon>
        <taxon>Pseudomonadati</taxon>
        <taxon>Pseudomonadota</taxon>
        <taxon>Alphaproteobacteria</taxon>
        <taxon>Hyphomicrobiales</taxon>
        <taxon>Devosiaceae</taxon>
        <taxon>Devosia</taxon>
    </lineage>
</organism>
<keyword evidence="3" id="KW-1185">Reference proteome</keyword>
<reference evidence="2 3" key="1">
    <citation type="submission" date="2016-11" db="EMBL/GenBank/DDBJ databases">
        <authorList>
            <person name="Jaros S."/>
            <person name="Januszkiewicz K."/>
            <person name="Wedrychowicz H."/>
        </authorList>
    </citation>
    <scope>NUCLEOTIDE SEQUENCE [LARGE SCALE GENOMIC DNA]</scope>
    <source>
        <strain evidence="2 3">ATCC 23634</strain>
    </source>
</reference>
<dbReference type="AlphaFoldDB" id="A0A1K2I008"/>
<dbReference type="SUPFAM" id="SSF51735">
    <property type="entry name" value="NAD(P)-binding Rossmann-fold domains"/>
    <property type="match status" value="1"/>
</dbReference>
<name>A0A1K2I008_9HYPH</name>
<dbReference type="Gene3D" id="3.40.50.720">
    <property type="entry name" value="NAD(P)-binding Rossmann-like Domain"/>
    <property type="match status" value="1"/>
</dbReference>
<evidence type="ECO:0000259" key="1">
    <source>
        <dbReference type="Pfam" id="PF01370"/>
    </source>
</evidence>
<dbReference type="Pfam" id="PF01370">
    <property type="entry name" value="Epimerase"/>
    <property type="match status" value="1"/>
</dbReference>
<gene>
    <name evidence="2" type="ORF">SAMN02983003_2894</name>
</gene>
<sequence>MSQSAQKPRIVILGLNGHIGQAAAKAFIAAGWSVTGFARSNRMPIAGVDFVAGTADSVPDMRAAIGDADIVLNALNLPYDKWDRGRAEAQLGRVLKALGRTGKTLLFPGNVYNYAASDRALTPDLPQYPETPRGAIRVRMEEMLLAAARRGDINAIILRAGDFYGPGNHGNDMFGQMILREIGKGRVALHHDLDLPHAWAYLPDLARAFVALAERRGDFEAFARFNFAGHFLTGRQILKVVEDVAGHPLRAVPLPWTMLSAMGLVMPLMREIVKTRYLWENPMALVDPRLEAILGPGFGTDPAESIRATVAPILLKSRVAA</sequence>
<feature type="domain" description="NAD-dependent epimerase/dehydratase" evidence="1">
    <location>
        <begin position="10"/>
        <end position="216"/>
    </location>
</feature>
<dbReference type="STRING" id="665118.SAMN02983003_2894"/>
<dbReference type="RefSeq" id="WP_072344326.1">
    <property type="nucleotide sequence ID" value="NZ_FPKU01000002.1"/>
</dbReference>